<feature type="compositionally biased region" description="Polar residues" evidence="2">
    <location>
        <begin position="1"/>
        <end position="14"/>
    </location>
</feature>
<gene>
    <name evidence="3" type="ORF">CONCODRAFT_3871</name>
</gene>
<dbReference type="EMBL" id="KQ964440">
    <property type="protein sequence ID" value="KXN73203.1"/>
    <property type="molecule type" value="Genomic_DNA"/>
</dbReference>
<dbReference type="Proteomes" id="UP000070444">
    <property type="component" value="Unassembled WGS sequence"/>
</dbReference>
<evidence type="ECO:0000313" key="3">
    <source>
        <dbReference type="EMBL" id="KXN73203.1"/>
    </source>
</evidence>
<keyword evidence="4" id="KW-1185">Reference proteome</keyword>
<feature type="compositionally biased region" description="Polar residues" evidence="2">
    <location>
        <begin position="44"/>
        <end position="53"/>
    </location>
</feature>
<organism evidence="3 4">
    <name type="scientific">Conidiobolus coronatus (strain ATCC 28846 / CBS 209.66 / NRRL 28638)</name>
    <name type="common">Delacroixia coronata</name>
    <dbReference type="NCBI Taxonomy" id="796925"/>
    <lineage>
        <taxon>Eukaryota</taxon>
        <taxon>Fungi</taxon>
        <taxon>Fungi incertae sedis</taxon>
        <taxon>Zoopagomycota</taxon>
        <taxon>Entomophthoromycotina</taxon>
        <taxon>Entomophthoromycetes</taxon>
        <taxon>Entomophthorales</taxon>
        <taxon>Ancylistaceae</taxon>
        <taxon>Conidiobolus</taxon>
    </lineage>
</organism>
<keyword evidence="1" id="KW-0175">Coiled coil</keyword>
<feature type="coiled-coil region" evidence="1">
    <location>
        <begin position="104"/>
        <end position="138"/>
    </location>
</feature>
<evidence type="ECO:0000256" key="2">
    <source>
        <dbReference type="SAM" id="MobiDB-lite"/>
    </source>
</evidence>
<reference evidence="3 4" key="1">
    <citation type="journal article" date="2015" name="Genome Biol. Evol.">
        <title>Phylogenomic analyses indicate that early fungi evolved digesting cell walls of algal ancestors of land plants.</title>
        <authorList>
            <person name="Chang Y."/>
            <person name="Wang S."/>
            <person name="Sekimoto S."/>
            <person name="Aerts A.L."/>
            <person name="Choi C."/>
            <person name="Clum A."/>
            <person name="LaButti K.M."/>
            <person name="Lindquist E.A."/>
            <person name="Yee Ngan C."/>
            <person name="Ohm R.A."/>
            <person name="Salamov A.A."/>
            <person name="Grigoriev I.V."/>
            <person name="Spatafora J.W."/>
            <person name="Berbee M.L."/>
        </authorList>
    </citation>
    <scope>NUCLEOTIDE SEQUENCE [LARGE SCALE GENOMIC DNA]</scope>
    <source>
        <strain evidence="3 4">NRRL 28638</strain>
    </source>
</reference>
<evidence type="ECO:0000256" key="1">
    <source>
        <dbReference type="SAM" id="Coils"/>
    </source>
</evidence>
<name>A0A137PDW6_CONC2</name>
<dbReference type="AlphaFoldDB" id="A0A137PDW6"/>
<feature type="region of interest" description="Disordered" evidence="2">
    <location>
        <begin position="1"/>
        <end position="53"/>
    </location>
</feature>
<proteinExistence type="predicted"/>
<protein>
    <submittedName>
        <fullName evidence="3">Uncharacterized protein</fullName>
    </submittedName>
</protein>
<sequence length="276" mass="31965">MYNTFKLSDMGNESPSKKKRGNPKRANTLWSKAPHAEKFDVVKTGQNKPAPNIDQVNSELRSLEAHLGKEAVKSFTSEYVYMRFNAPNTKLELKEEFMQIDPVYENKDEESDSELDEVEEFETNSKNIEKKAEKEIDDIASRFERIKLGASPADDTVKVIDASLDDAVKVIDALVEYYLYYKRAFGNTLEYLSDKVEFDIFDEINNITKIDFENPDSNAKFKDELKTLVKKRERINRKNGGYIVYRDPTAEELENDAYIALLVKKEIEKRREKDLS</sequence>
<accession>A0A137PDW6</accession>
<evidence type="ECO:0000313" key="4">
    <source>
        <dbReference type="Proteomes" id="UP000070444"/>
    </source>
</evidence>